<feature type="coiled-coil region" evidence="5">
    <location>
        <begin position="558"/>
        <end position="649"/>
    </location>
</feature>
<comment type="similarity">
    <text evidence="4">Belongs to the CRWN family.</text>
</comment>
<dbReference type="OMA" id="QLENHQF"/>
<dbReference type="EnsemblPlants" id="Ma08_t16620.1">
    <property type="protein sequence ID" value="Ma08_p16620.1"/>
    <property type="gene ID" value="Ma08_g16620"/>
</dbReference>
<comment type="subcellular location">
    <subcellularLocation>
        <location evidence="3">Nucleus lamina</location>
    </subcellularLocation>
</comment>
<protein>
    <submittedName>
        <fullName evidence="7">(wild Malaysian banana) hypothetical protein</fullName>
    </submittedName>
</protein>
<dbReference type="Gramene" id="Ma08_t16620.1">
    <property type="protein sequence ID" value="Ma08_p16620.1"/>
    <property type="gene ID" value="Ma08_g16620"/>
</dbReference>
<dbReference type="InterPro" id="IPR040418">
    <property type="entry name" value="CRWN"/>
</dbReference>
<feature type="coiled-coil region" evidence="5">
    <location>
        <begin position="223"/>
        <end position="271"/>
    </location>
</feature>
<keyword evidence="9" id="KW-1185">Reference proteome</keyword>
<feature type="coiled-coil region" evidence="5">
    <location>
        <begin position="103"/>
        <end position="158"/>
    </location>
</feature>
<gene>
    <name evidence="7" type="ORF">GSMUA_349910.1</name>
</gene>
<evidence type="ECO:0000256" key="4">
    <source>
        <dbReference type="ARBA" id="ARBA00024208"/>
    </source>
</evidence>
<evidence type="ECO:0000256" key="6">
    <source>
        <dbReference type="SAM" id="MobiDB-lite"/>
    </source>
</evidence>
<dbReference type="PANTHER" id="PTHR31908:SF11">
    <property type="entry name" value="PROTEIN CROWDED NUCLEI 1"/>
    <property type="match status" value="1"/>
</dbReference>
<dbReference type="GO" id="GO:0006997">
    <property type="term" value="P:nucleus organization"/>
    <property type="evidence" value="ECO:0007669"/>
    <property type="project" value="InterPro"/>
</dbReference>
<dbReference type="OrthoDB" id="673795at2759"/>
<evidence type="ECO:0000256" key="1">
    <source>
        <dbReference type="ARBA" id="ARBA00023054"/>
    </source>
</evidence>
<evidence type="ECO:0000256" key="5">
    <source>
        <dbReference type="SAM" id="Coils"/>
    </source>
</evidence>
<proteinExistence type="inferred from homology"/>
<feature type="coiled-coil region" evidence="5">
    <location>
        <begin position="321"/>
        <end position="348"/>
    </location>
</feature>
<evidence type="ECO:0000256" key="2">
    <source>
        <dbReference type="ARBA" id="ARBA00023242"/>
    </source>
</evidence>
<feature type="compositionally biased region" description="Basic and acidic residues" evidence="6">
    <location>
        <begin position="1097"/>
        <end position="1107"/>
    </location>
</feature>
<dbReference type="InParanoid" id="A0A804K7C8"/>
<dbReference type="EMBL" id="HG996472">
    <property type="protein sequence ID" value="CAG1831737.1"/>
    <property type="molecule type" value="Genomic_DNA"/>
</dbReference>
<reference evidence="7" key="1">
    <citation type="submission" date="2021-03" db="EMBL/GenBank/DDBJ databases">
        <authorList>
            <consortium name="Genoscope - CEA"/>
            <person name="William W."/>
        </authorList>
    </citation>
    <scope>NUCLEOTIDE SEQUENCE</scope>
    <source>
        <strain evidence="7">Doubled-haploid Pahang</strain>
    </source>
</reference>
<name>A0A804K7C8_MUSAM</name>
<dbReference type="SUPFAM" id="SSF57997">
    <property type="entry name" value="Tropomyosin"/>
    <property type="match status" value="1"/>
</dbReference>
<feature type="coiled-coil region" evidence="5">
    <location>
        <begin position="502"/>
        <end position="529"/>
    </location>
</feature>
<dbReference type="GO" id="GO:0005652">
    <property type="term" value="C:nuclear lamina"/>
    <property type="evidence" value="ECO:0007669"/>
    <property type="project" value="UniProtKB-SubCell"/>
</dbReference>
<accession>A0A804K7C8</accession>
<feature type="region of interest" description="Disordered" evidence="6">
    <location>
        <begin position="464"/>
        <end position="483"/>
    </location>
</feature>
<feature type="compositionally biased region" description="Basic and acidic residues" evidence="6">
    <location>
        <begin position="1168"/>
        <end position="1178"/>
    </location>
</feature>
<evidence type="ECO:0000256" key="3">
    <source>
        <dbReference type="ARBA" id="ARBA00024186"/>
    </source>
</evidence>
<feature type="compositionally biased region" description="Acidic residues" evidence="6">
    <location>
        <begin position="1203"/>
        <end position="1213"/>
    </location>
</feature>
<feature type="region of interest" description="Disordered" evidence="6">
    <location>
        <begin position="1"/>
        <end position="23"/>
    </location>
</feature>
<keyword evidence="2" id="KW-0539">Nucleus</keyword>
<dbReference type="PANTHER" id="PTHR31908">
    <property type="entry name" value="PROTEIN CROWDED NUCLEI 4"/>
    <property type="match status" value="1"/>
</dbReference>
<feature type="compositionally biased region" description="Basic residues" evidence="6">
    <location>
        <begin position="968"/>
        <end position="983"/>
    </location>
</feature>
<evidence type="ECO:0000313" key="7">
    <source>
        <dbReference type="EMBL" id="CAG1831737.1"/>
    </source>
</evidence>
<feature type="region of interest" description="Disordered" evidence="6">
    <location>
        <begin position="952"/>
        <end position="988"/>
    </location>
</feature>
<organism evidence="8 9">
    <name type="scientific">Musa acuminata subsp. malaccensis</name>
    <name type="common">Wild banana</name>
    <name type="synonym">Musa malaccensis</name>
    <dbReference type="NCBI Taxonomy" id="214687"/>
    <lineage>
        <taxon>Eukaryota</taxon>
        <taxon>Viridiplantae</taxon>
        <taxon>Streptophyta</taxon>
        <taxon>Embryophyta</taxon>
        <taxon>Tracheophyta</taxon>
        <taxon>Spermatophyta</taxon>
        <taxon>Magnoliopsida</taxon>
        <taxon>Liliopsida</taxon>
        <taxon>Zingiberales</taxon>
        <taxon>Musaceae</taxon>
        <taxon>Musa</taxon>
    </lineage>
</organism>
<reference evidence="8" key="2">
    <citation type="submission" date="2021-05" db="UniProtKB">
        <authorList>
            <consortium name="EnsemblPlants"/>
        </authorList>
    </citation>
    <scope>IDENTIFICATION</scope>
    <source>
        <strain evidence="8">subsp. malaccensis</strain>
    </source>
</reference>
<evidence type="ECO:0000313" key="9">
    <source>
        <dbReference type="Proteomes" id="UP000012960"/>
    </source>
</evidence>
<feature type="coiled-coil region" evidence="5">
    <location>
        <begin position="679"/>
        <end position="777"/>
    </location>
</feature>
<sequence length="1229" mass="140364">MFTPQKKGWPGWSPSPRVGDGVDNGMTTPVVNTRSGSVLAFLKGKGKGKGNNTAEALPLPLPLQASLGENGDTVVVGGGDAEVWRNFREAGLLDESALQNKDREALVQRILALEKELHEYQYNMGLLLIEKKDWALKYEEIRQALMDVEETLKREKLAHLASISEFEKREENLQKALGVEQQCVSDLEKALREMHSELAEVKFTSDKKLDDAHALEAGLEEKYLEVEQKLHSADAKLAEASRKSSVANRKLEDVEAREHKLQKEYLSLSSEWKLHEKGITEQREHLCYWEKKLQDSQKRLVESQRFLNQREYQANEADRFHKKKEAELEESRKMIEATKKSLKSKEEDITIKLRSIAAKEKEIDVKIESLGKKEKDLFSREETLNARERVEIQKLLDDHNALLISKREEFELNLEKRRKSFDADLEGKVHEVEEKKREIDCMEDQVKKREQALEINLQKLMDKEKELDSKSKASKKWEESVKNDERKLEKDRQHLASECEELLKCNSELESLKAAIESSKKQIINEEENLRLTKVEREDHLLLQSNLKQEILDCRLMKELLLRDTEDLQLQRKKFEEEWEVLDEKRLALEAEIKKFNDEREKVEKWQCHEKERLNSEALIAKANFERELEELSQKEEALEKAMEHERLEAFELLKREHADMDRELELRKHELQMDMQKMQGMEKKLLDKENEFQRTRDLELSQMISLSSLNDSKSKRLKMEEDRLEREKEDILSHRKRLEVEQLEIEKDIDALCMLSRNLKEQREEFMKEKEHFLDQAEQKTCKNCGHPLGDMGTYCILDAGNVLLPNLVFEERSNNMNAKSSPNAMVSVPAASGGRMSWLQKCSRLFSPGKKVVDSSELPVDKSTVGARLDQEAFDAETSCKPVSFHGVADFSYRQENKEPKRLGEAGEEPEPSLEVADNSIDIMRTWMDNGAREVVDDYVMPSFAQNERENFAPAESDTLPESLKQRRSQPRRRGRPKAVKRTGTTKAVVTDVKAILGKSSNEKNHGSQDLVLANSTTSAGQKRCVAQISGMTTSDLNLGDSEAHSESISLGGRHKKRQILAPAAQIPGEKRYNFRHSAIAAVTTAAQTIFERTKGPKAGGHEDSTGNEIPMQSGGEEGSARPVVEPVSDVDSKKASNMLQKTAVESTTEVHEIFPNKIVQAESNDDVKSVEHSDQSEDGFVVDDAATGTDPATPSNGGCSEDDEDEEEYDQLNASIGKKLWTFFTR</sequence>
<keyword evidence="1 5" id="KW-0175">Coiled coil</keyword>
<dbReference type="AlphaFoldDB" id="A0A804K7C8"/>
<feature type="region of interest" description="Disordered" evidence="6">
    <location>
        <begin position="1163"/>
        <end position="1215"/>
    </location>
</feature>
<feature type="region of interest" description="Disordered" evidence="6">
    <location>
        <begin position="1097"/>
        <end position="1125"/>
    </location>
</feature>
<dbReference type="Proteomes" id="UP000012960">
    <property type="component" value="Unplaced"/>
</dbReference>
<dbReference type="FunCoup" id="A0A804K7C8">
    <property type="interactions" value="2408"/>
</dbReference>
<evidence type="ECO:0000313" key="8">
    <source>
        <dbReference type="EnsemblPlants" id="Ma08_p16620.1"/>
    </source>
</evidence>